<feature type="region of interest" description="Disordered" evidence="1">
    <location>
        <begin position="1"/>
        <end position="51"/>
    </location>
</feature>
<dbReference type="RefSeq" id="WP_407019971.1">
    <property type="nucleotide sequence ID" value="NZ_JBJGXR010000006.1"/>
</dbReference>
<evidence type="ECO:0000313" key="4">
    <source>
        <dbReference type="Proteomes" id="UP000182470"/>
    </source>
</evidence>
<protein>
    <submittedName>
        <fullName evidence="3">Uncharacterized protein</fullName>
    </submittedName>
</protein>
<keyword evidence="5" id="KW-1185">Reference proteome</keyword>
<evidence type="ECO:0000313" key="2">
    <source>
        <dbReference type="EMBL" id="KAF2408225.1"/>
    </source>
</evidence>
<proteinExistence type="predicted"/>
<organism evidence="3 4">
    <name type="scientific">Pseudomonas antarctica</name>
    <dbReference type="NCBI Taxonomy" id="219572"/>
    <lineage>
        <taxon>Bacteria</taxon>
        <taxon>Pseudomonadati</taxon>
        <taxon>Pseudomonadota</taxon>
        <taxon>Gammaproteobacteria</taxon>
        <taxon>Pseudomonadales</taxon>
        <taxon>Pseudomonadaceae</taxon>
        <taxon>Pseudomonas</taxon>
    </lineage>
</organism>
<sequence length="51" mass="5422">MALGGVGSSPQDAAAKAIQEQKGWDGVEKTEEDRKIAKQNASMANSKAVRY</sequence>
<dbReference type="AlphaFoldDB" id="A0A1H0EEG6"/>
<accession>A0A1H0EEG6</accession>
<name>A0A1H0EEG6_9PSED</name>
<evidence type="ECO:0000313" key="3">
    <source>
        <dbReference type="EMBL" id="SDN80824.1"/>
    </source>
</evidence>
<reference evidence="2 5" key="1">
    <citation type="submission" date="2015-01" db="EMBL/GenBank/DDBJ databases">
        <title>Genome Sequence of Pseudomonas antarctica CMS 35.</title>
        <authorList>
            <person name="Voget S."/>
            <person name="Chow J."/>
            <person name="Daniel R."/>
            <person name="Streit W."/>
        </authorList>
    </citation>
    <scope>NUCLEOTIDE SEQUENCE [LARGE SCALE GENOMIC DNA]</scope>
    <source>
        <strain evidence="2 5">CMS 35</strain>
    </source>
</reference>
<feature type="compositionally biased region" description="Basic and acidic residues" evidence="1">
    <location>
        <begin position="22"/>
        <end position="36"/>
    </location>
</feature>
<evidence type="ECO:0000313" key="5">
    <source>
        <dbReference type="Proteomes" id="UP000748067"/>
    </source>
</evidence>
<evidence type="ECO:0000256" key="1">
    <source>
        <dbReference type="SAM" id="MobiDB-lite"/>
    </source>
</evidence>
<dbReference type="EMBL" id="JXDI01000001">
    <property type="protein sequence ID" value="KAF2408225.1"/>
    <property type="molecule type" value="Genomic_DNA"/>
</dbReference>
<dbReference type="EMBL" id="LT629704">
    <property type="protein sequence ID" value="SDN80824.1"/>
    <property type="molecule type" value="Genomic_DNA"/>
</dbReference>
<dbReference type="Proteomes" id="UP000748067">
    <property type="component" value="Unassembled WGS sequence"/>
</dbReference>
<gene>
    <name evidence="2" type="ORF">PSAN_06120</name>
    <name evidence="3" type="ORF">SAMN04490179_5977</name>
</gene>
<reference evidence="3 4" key="2">
    <citation type="submission" date="2016-10" db="EMBL/GenBank/DDBJ databases">
        <authorList>
            <person name="de Groot N.N."/>
        </authorList>
    </citation>
    <scope>NUCLEOTIDE SEQUENCE [LARGE SCALE GENOMIC DNA]</scope>
    <source>
        <strain evidence="3 4">BS2772</strain>
    </source>
</reference>
<dbReference type="Proteomes" id="UP000182470">
    <property type="component" value="Chromosome I"/>
</dbReference>